<proteinExistence type="predicted"/>
<dbReference type="Gene3D" id="1.10.357.10">
    <property type="entry name" value="Tetracycline Repressor, domain 2"/>
    <property type="match status" value="1"/>
</dbReference>
<dbReference type="PROSITE" id="PS01081">
    <property type="entry name" value="HTH_TETR_1"/>
    <property type="match status" value="1"/>
</dbReference>
<evidence type="ECO:0000259" key="5">
    <source>
        <dbReference type="PROSITE" id="PS50977"/>
    </source>
</evidence>
<dbReference type="Proteomes" id="UP001210865">
    <property type="component" value="Chromosome"/>
</dbReference>
<dbReference type="SUPFAM" id="SSF46689">
    <property type="entry name" value="Homeodomain-like"/>
    <property type="match status" value="1"/>
</dbReference>
<keyword evidence="2 4" id="KW-0238">DNA-binding</keyword>
<keyword evidence="7" id="KW-1185">Reference proteome</keyword>
<evidence type="ECO:0000256" key="2">
    <source>
        <dbReference type="ARBA" id="ARBA00023125"/>
    </source>
</evidence>
<evidence type="ECO:0000313" key="7">
    <source>
        <dbReference type="Proteomes" id="UP001210865"/>
    </source>
</evidence>
<dbReference type="EMBL" id="CP115174">
    <property type="protein sequence ID" value="WBO23262.1"/>
    <property type="molecule type" value="Genomic_DNA"/>
</dbReference>
<keyword evidence="3" id="KW-0804">Transcription</keyword>
<name>A0ABY7NP10_9SPHN</name>
<accession>A0ABY7NP10</accession>
<feature type="DNA-binding region" description="H-T-H motif" evidence="4">
    <location>
        <begin position="13"/>
        <end position="32"/>
    </location>
</feature>
<dbReference type="Gene3D" id="1.10.10.60">
    <property type="entry name" value="Homeodomain-like"/>
    <property type="match status" value="1"/>
</dbReference>
<dbReference type="RefSeq" id="WP_270077897.1">
    <property type="nucleotide sequence ID" value="NZ_CP115174.1"/>
</dbReference>
<dbReference type="InterPro" id="IPR036271">
    <property type="entry name" value="Tet_transcr_reg_TetR-rel_C_sf"/>
</dbReference>
<reference evidence="6 7" key="1">
    <citation type="submission" date="2022-12" db="EMBL/GenBank/DDBJ databases">
        <title>Sphingomonas abieness sp. nov., an endophytic bacterium isolated from Abies koreana.</title>
        <authorList>
            <person name="Jiang L."/>
            <person name="Lee J."/>
        </authorList>
    </citation>
    <scope>NUCLEOTIDE SEQUENCE [LARGE SCALE GENOMIC DNA]</scope>
    <source>
        <strain evidence="7">PAMB 00755</strain>
    </source>
</reference>
<dbReference type="Pfam" id="PF00440">
    <property type="entry name" value="TetR_N"/>
    <property type="match status" value="1"/>
</dbReference>
<evidence type="ECO:0000313" key="6">
    <source>
        <dbReference type="EMBL" id="WBO23262.1"/>
    </source>
</evidence>
<keyword evidence="1" id="KW-0805">Transcription regulation</keyword>
<evidence type="ECO:0000256" key="4">
    <source>
        <dbReference type="PROSITE-ProRule" id="PRU00335"/>
    </source>
</evidence>
<dbReference type="InterPro" id="IPR011075">
    <property type="entry name" value="TetR_C"/>
</dbReference>
<dbReference type="PROSITE" id="PS50977">
    <property type="entry name" value="HTH_TETR_2"/>
    <property type="match status" value="1"/>
</dbReference>
<dbReference type="InterPro" id="IPR023772">
    <property type="entry name" value="DNA-bd_HTH_TetR-type_CS"/>
</dbReference>
<dbReference type="InterPro" id="IPR001647">
    <property type="entry name" value="HTH_TetR"/>
</dbReference>
<feature type="domain" description="HTH tetR-type" evidence="5">
    <location>
        <begin position="1"/>
        <end position="50"/>
    </location>
</feature>
<dbReference type="InterPro" id="IPR009057">
    <property type="entry name" value="Homeodomain-like_sf"/>
</dbReference>
<dbReference type="PANTHER" id="PTHR47506">
    <property type="entry name" value="TRANSCRIPTIONAL REGULATORY PROTEIN"/>
    <property type="match status" value="1"/>
</dbReference>
<sequence length="191" mass="20523">MREFCLKGYEGTSLADLVSAMGIERPSLYLAFGSKEKLFERVLARYEQKYLTVIWTALSAATAYGVAHSFLCGFIDAITEKTLPPGCLNTHAAVACSPDSEPVRMKVLERRSAYEQALDVRFARSVQEGDLPAGTDTSKLAMYLVSVSCGLALQAKAGVSRDMLHDIAEIALVPIPVACGDMAEGRAGNPA</sequence>
<dbReference type="PANTHER" id="PTHR47506:SF1">
    <property type="entry name" value="HTH-TYPE TRANSCRIPTIONAL REGULATOR YJDC"/>
    <property type="match status" value="1"/>
</dbReference>
<evidence type="ECO:0000256" key="3">
    <source>
        <dbReference type="ARBA" id="ARBA00023163"/>
    </source>
</evidence>
<gene>
    <name evidence="6" type="ORF">PBT88_03735</name>
</gene>
<dbReference type="SUPFAM" id="SSF48498">
    <property type="entry name" value="Tetracyclin repressor-like, C-terminal domain"/>
    <property type="match status" value="1"/>
</dbReference>
<protein>
    <submittedName>
        <fullName evidence="6">TetR/AcrR family transcriptional regulator</fullName>
    </submittedName>
</protein>
<organism evidence="6 7">
    <name type="scientific">Sphingomonas abietis</name>
    <dbReference type="NCBI Taxonomy" id="3012344"/>
    <lineage>
        <taxon>Bacteria</taxon>
        <taxon>Pseudomonadati</taxon>
        <taxon>Pseudomonadota</taxon>
        <taxon>Alphaproteobacteria</taxon>
        <taxon>Sphingomonadales</taxon>
        <taxon>Sphingomonadaceae</taxon>
        <taxon>Sphingomonas</taxon>
    </lineage>
</organism>
<evidence type="ECO:0000256" key="1">
    <source>
        <dbReference type="ARBA" id="ARBA00023015"/>
    </source>
</evidence>
<dbReference type="Pfam" id="PF16925">
    <property type="entry name" value="TetR_C_13"/>
    <property type="match status" value="1"/>
</dbReference>